<evidence type="ECO:0000256" key="1">
    <source>
        <dbReference type="SAM" id="Phobius"/>
    </source>
</evidence>
<evidence type="ECO:0000313" key="2">
    <source>
        <dbReference type="EMBL" id="AQS84611.1"/>
    </source>
</evidence>
<evidence type="ECO:0000313" key="3">
    <source>
        <dbReference type="Proteomes" id="UP000188937"/>
    </source>
</evidence>
<reference evidence="2 3" key="1">
    <citation type="submission" date="2016-03" db="EMBL/GenBank/DDBJ databases">
        <title>Acetic acid bacteria sequencing.</title>
        <authorList>
            <person name="Brandt J."/>
            <person name="Jakob F."/>
            <person name="Vogel R.F."/>
        </authorList>
    </citation>
    <scope>NUCLEOTIDE SEQUENCE [LARGE SCALE GENOMIC DNA]</scope>
    <source>
        <strain evidence="2 3">TMW2.1153</strain>
    </source>
</reference>
<dbReference type="AlphaFoldDB" id="A0A1U9KFM8"/>
<dbReference type="Proteomes" id="UP000188937">
    <property type="component" value="Chromosome"/>
</dbReference>
<organism evidence="2 3">
    <name type="scientific">Acetobacter aceti</name>
    <dbReference type="NCBI Taxonomy" id="435"/>
    <lineage>
        <taxon>Bacteria</taxon>
        <taxon>Pseudomonadati</taxon>
        <taxon>Pseudomonadota</taxon>
        <taxon>Alphaproteobacteria</taxon>
        <taxon>Acetobacterales</taxon>
        <taxon>Acetobacteraceae</taxon>
        <taxon>Acetobacter</taxon>
        <taxon>Acetobacter subgen. Acetobacter</taxon>
    </lineage>
</organism>
<keyword evidence="1" id="KW-1133">Transmembrane helix</keyword>
<sequence length="204" mass="22407">MNIEIFGIPFWIDGIEGEVRGLQNWSTTSVTSSGNGTATHLGGGNYQFQGPKVTTTTTQNQTFWVVTPSGHERQISGNYPLREGQKIAVVWGSVKGANATGHLLVRNLTTATGWTNDEGLPGVINRYGWRKLFLSYLAGLVIVSILMLVIVHATPADIVVFTVITPFIAFIHLNFLVRRNQKKALAVIETAVRNNPDFLKSLEK</sequence>
<feature type="transmembrane region" description="Helical" evidence="1">
    <location>
        <begin position="158"/>
        <end position="177"/>
    </location>
</feature>
<name>A0A1U9KFM8_ACEAC</name>
<dbReference type="RefSeq" id="WP_077812654.1">
    <property type="nucleotide sequence ID" value="NZ_CP014692.1"/>
</dbReference>
<accession>A0A1U9KFM8</accession>
<proteinExistence type="predicted"/>
<feature type="transmembrane region" description="Helical" evidence="1">
    <location>
        <begin position="133"/>
        <end position="152"/>
    </location>
</feature>
<gene>
    <name evidence="2" type="ORF">A0U92_07265</name>
</gene>
<dbReference type="EMBL" id="CP014692">
    <property type="protein sequence ID" value="AQS84611.1"/>
    <property type="molecule type" value="Genomic_DNA"/>
</dbReference>
<dbReference type="STRING" id="435.A0U92_07265"/>
<dbReference type="OrthoDB" id="7222003at2"/>
<keyword evidence="3" id="KW-1185">Reference proteome</keyword>
<keyword evidence="1" id="KW-0472">Membrane</keyword>
<keyword evidence="1" id="KW-0812">Transmembrane</keyword>
<protein>
    <submittedName>
        <fullName evidence="2">Uncharacterized protein</fullName>
    </submittedName>
</protein>
<dbReference type="KEGG" id="aace:A0U92_07265"/>